<dbReference type="OrthoDB" id="6371524at2759"/>
<dbReference type="InterPro" id="IPR005331">
    <property type="entry name" value="Sulfotransferase"/>
</dbReference>
<dbReference type="AlphaFoldDB" id="A0A423TM49"/>
<feature type="compositionally biased region" description="Polar residues" evidence="10">
    <location>
        <begin position="72"/>
        <end position="85"/>
    </location>
</feature>
<keyword evidence="3 9" id="KW-0808">Transferase</keyword>
<dbReference type="EC" id="2.8.2.-" evidence="9"/>
<feature type="compositionally biased region" description="Acidic residues" evidence="10">
    <location>
        <begin position="242"/>
        <end position="255"/>
    </location>
</feature>
<comment type="subcellular location">
    <subcellularLocation>
        <location evidence="1 9">Golgi apparatus membrane</location>
        <topology evidence="1 9">Single-pass type II membrane protein</topology>
    </subcellularLocation>
</comment>
<feature type="compositionally biased region" description="Basic and acidic residues" evidence="10">
    <location>
        <begin position="110"/>
        <end position="149"/>
    </location>
</feature>
<comment type="caution">
    <text evidence="11">The sequence shown here is derived from an EMBL/GenBank/DDBJ whole genome shotgun (WGS) entry which is preliminary data.</text>
</comment>
<feature type="region of interest" description="Disordered" evidence="10">
    <location>
        <begin position="72"/>
        <end position="297"/>
    </location>
</feature>
<dbReference type="PANTHER" id="PTHR12137">
    <property type="entry name" value="CARBOHYDRATE SULFOTRANSFERASE"/>
    <property type="match status" value="1"/>
</dbReference>
<sequence>MVAIRTVFFKFLLVSFVLVGSYLLVFASPRVISHLTPFTEKMSSSRWNLISGSESGSRENVLNDYYRNDIQYKTPSESQSTTDMSSDALFDQASSENEVEATSLFTENTIRQDSEAETREVESPEERDREAESEEEKNQEVESLEERNQEAWGEEEWDQDEDEEQDNQEAESPEERGKVAQGKEKWDQEQDADVRENQEQEDQEDEGLEERDQVAEVIEEWDQERENQEEDADVREDHETEGQEEMDQETESQQEDVERREDQDEEAPASEDPTQSANAESSQEMANSKSAGASEDTIRSFQETMRERFKQRRAVLQAACAKNRGSLPVQARTARVEALFFVKKYNFLTCLSPKVGTTTWKTHLLRMWGYEANFKTPHKFNKFIGIGYNKSLRKTYRSSKGLTRVVTVRHPLSRLASAFRNKLGDGKAMVPPSHHIYDIFRMVLGHSNIKAFRWKANQATFLQFLNYVISETKSNSINPHWRPYLWTCRPCGMTYDYIVKLETFGDDLLYLATAAGIKEINTDLRKNQSPALEEKVTDFEEYFEDLPPQVLKDIYQIYKYDFLFFGYDVPEAMLKASQEDS</sequence>
<organism evidence="11 12">
    <name type="scientific">Penaeus vannamei</name>
    <name type="common">Whiteleg shrimp</name>
    <name type="synonym">Litopenaeus vannamei</name>
    <dbReference type="NCBI Taxonomy" id="6689"/>
    <lineage>
        <taxon>Eukaryota</taxon>
        <taxon>Metazoa</taxon>
        <taxon>Ecdysozoa</taxon>
        <taxon>Arthropoda</taxon>
        <taxon>Crustacea</taxon>
        <taxon>Multicrustacea</taxon>
        <taxon>Malacostraca</taxon>
        <taxon>Eumalacostraca</taxon>
        <taxon>Eucarida</taxon>
        <taxon>Decapoda</taxon>
        <taxon>Dendrobranchiata</taxon>
        <taxon>Penaeoidea</taxon>
        <taxon>Penaeidae</taxon>
        <taxon>Penaeus</taxon>
    </lineage>
</organism>
<reference evidence="11 12" key="2">
    <citation type="submission" date="2019-01" db="EMBL/GenBank/DDBJ databases">
        <title>The decoding of complex shrimp genome reveals the adaptation for benthos swimmer, frequently molting mechanism and breeding impact on genome.</title>
        <authorList>
            <person name="Sun Y."/>
            <person name="Gao Y."/>
            <person name="Yu Y."/>
        </authorList>
    </citation>
    <scope>NUCLEOTIDE SEQUENCE [LARGE SCALE GENOMIC DNA]</scope>
    <source>
        <tissue evidence="11">Muscle</tissue>
    </source>
</reference>
<evidence type="ECO:0000256" key="3">
    <source>
        <dbReference type="ARBA" id="ARBA00022679"/>
    </source>
</evidence>
<keyword evidence="9" id="KW-0735">Signal-anchor</keyword>
<name>A0A423TM49_PENVA</name>
<feature type="compositionally biased region" description="Acidic residues" evidence="10">
    <location>
        <begin position="217"/>
        <end position="234"/>
    </location>
</feature>
<evidence type="ECO:0000256" key="2">
    <source>
        <dbReference type="ARBA" id="ARBA00006339"/>
    </source>
</evidence>
<keyword evidence="9" id="KW-0119">Carbohydrate metabolism</keyword>
<keyword evidence="7" id="KW-0472">Membrane</keyword>
<evidence type="ECO:0000256" key="5">
    <source>
        <dbReference type="ARBA" id="ARBA00022989"/>
    </source>
</evidence>
<dbReference type="GO" id="GO:0000139">
    <property type="term" value="C:Golgi membrane"/>
    <property type="evidence" value="ECO:0007669"/>
    <property type="project" value="UniProtKB-SubCell"/>
</dbReference>
<feature type="compositionally biased region" description="Polar residues" evidence="10">
    <location>
        <begin position="272"/>
        <end position="291"/>
    </location>
</feature>
<feature type="compositionally biased region" description="Acidic residues" evidence="10">
    <location>
        <begin position="152"/>
        <end position="172"/>
    </location>
</feature>
<feature type="compositionally biased region" description="Basic and acidic residues" evidence="10">
    <location>
        <begin position="173"/>
        <end position="198"/>
    </location>
</feature>
<dbReference type="GO" id="GO:0016051">
    <property type="term" value="P:carbohydrate biosynthetic process"/>
    <property type="evidence" value="ECO:0007669"/>
    <property type="project" value="InterPro"/>
</dbReference>
<comment type="similarity">
    <text evidence="2 9">Belongs to the sulfotransferase 2 family.</text>
</comment>
<evidence type="ECO:0000256" key="9">
    <source>
        <dbReference type="RuleBase" id="RU364020"/>
    </source>
</evidence>
<gene>
    <name evidence="11" type="ORF">C7M84_003824</name>
</gene>
<dbReference type="GO" id="GO:0008146">
    <property type="term" value="F:sulfotransferase activity"/>
    <property type="evidence" value="ECO:0007669"/>
    <property type="project" value="InterPro"/>
</dbReference>
<accession>A0A423TM49</accession>
<keyword evidence="4" id="KW-0812">Transmembrane</keyword>
<evidence type="ECO:0000256" key="4">
    <source>
        <dbReference type="ARBA" id="ARBA00022692"/>
    </source>
</evidence>
<dbReference type="InterPro" id="IPR018011">
    <property type="entry name" value="Carb_sulfotrans_8-10"/>
</dbReference>
<keyword evidence="6 9" id="KW-0333">Golgi apparatus</keyword>
<evidence type="ECO:0000256" key="10">
    <source>
        <dbReference type="SAM" id="MobiDB-lite"/>
    </source>
</evidence>
<evidence type="ECO:0000256" key="7">
    <source>
        <dbReference type="ARBA" id="ARBA00023136"/>
    </source>
</evidence>
<feature type="compositionally biased region" description="Acidic residues" evidence="10">
    <location>
        <begin position="199"/>
        <end position="209"/>
    </location>
</feature>
<evidence type="ECO:0000313" key="12">
    <source>
        <dbReference type="Proteomes" id="UP000283509"/>
    </source>
</evidence>
<reference evidence="11 12" key="1">
    <citation type="submission" date="2018-04" db="EMBL/GenBank/DDBJ databases">
        <authorList>
            <person name="Zhang X."/>
            <person name="Yuan J."/>
            <person name="Li F."/>
            <person name="Xiang J."/>
        </authorList>
    </citation>
    <scope>NUCLEOTIDE SEQUENCE [LARGE SCALE GENOMIC DNA]</scope>
    <source>
        <tissue evidence="11">Muscle</tissue>
    </source>
</reference>
<evidence type="ECO:0000256" key="8">
    <source>
        <dbReference type="ARBA" id="ARBA00023180"/>
    </source>
</evidence>
<proteinExistence type="inferred from homology"/>
<dbReference type="Pfam" id="PF03567">
    <property type="entry name" value="Sulfotransfer_2"/>
    <property type="match status" value="1"/>
</dbReference>
<evidence type="ECO:0000256" key="6">
    <source>
        <dbReference type="ARBA" id="ARBA00023034"/>
    </source>
</evidence>
<protein>
    <recommendedName>
        <fullName evidence="9">Carbohydrate sulfotransferase</fullName>
        <ecNumber evidence="9">2.8.2.-</ecNumber>
    </recommendedName>
</protein>
<dbReference type="Proteomes" id="UP000283509">
    <property type="component" value="Unassembled WGS sequence"/>
</dbReference>
<evidence type="ECO:0000256" key="1">
    <source>
        <dbReference type="ARBA" id="ARBA00004323"/>
    </source>
</evidence>
<keyword evidence="8 9" id="KW-0325">Glycoprotein</keyword>
<evidence type="ECO:0000313" key="11">
    <source>
        <dbReference type="EMBL" id="ROT77525.1"/>
    </source>
</evidence>
<keyword evidence="12" id="KW-1185">Reference proteome</keyword>
<dbReference type="EMBL" id="QCYY01001513">
    <property type="protein sequence ID" value="ROT77525.1"/>
    <property type="molecule type" value="Genomic_DNA"/>
</dbReference>
<dbReference type="PANTHER" id="PTHR12137:SF54">
    <property type="entry name" value="CARBOHYDRATE SULFOTRANSFERASE"/>
    <property type="match status" value="1"/>
</dbReference>
<keyword evidence="5" id="KW-1133">Transmembrane helix</keyword>